<dbReference type="InterPro" id="IPR009051">
    <property type="entry name" value="Helical_ferredxn"/>
</dbReference>
<dbReference type="PRINTS" id="PR00368">
    <property type="entry name" value="FADPNR"/>
</dbReference>
<dbReference type="InterPro" id="IPR036188">
    <property type="entry name" value="FAD/NAD-bd_sf"/>
</dbReference>
<protein>
    <submittedName>
        <fullName evidence="5">FAD-dependent oxidoreductase</fullName>
    </submittedName>
</protein>
<proteinExistence type="predicted"/>
<dbReference type="PANTHER" id="PTHR42783">
    <property type="entry name" value="GLUTAMATE SYNTHASE [NADPH] SMALL CHAIN"/>
    <property type="match status" value="1"/>
</dbReference>
<sequence>MSEHDLPFAITLAPASSRADLTGTWRTERASYVTRQAPCGNACPAGEAVRDWLYDAEEGDAGYERAWRRIMDANPFPAVMGRVCYHPCETSCNRGQLDESVGINSVERFLGDRALELGWRPPPAGPPTGRKVLVVGAGPAGLAAAYHLVRLGHEVVLKEAESRPGGMMRWGIPRYRLPRTVLEAEVQRILDLGVRLELDTRVDDLVSTMSEEHFDAALVCVGAQIGRRAYIPAGSAAHVLDAVSVLHGVAAGEQPLLGRRVAVYGGGNTAIDAARTAKRLGAEDALVVYRRTRERMPANEIEVQEAEEEGVRFRWLSTIGEVEESSIVVEQMELDEAGFPQPTGRTEVLAADSVVLALGQDSDLSLLAGLDDVDLGRGVVHTTSAMMTGQPGVFAAGDVTPGDRSVTVAIGHGRVAAGRIDDWLAGLAPAPEPPRELAAFDMLNTWYYEDAPRAHRPRLEAVRRQSTFDEVVEGLDADNALYEARRCMSCGTCFSCDNCVAVCPDDAVHNIGMPGTYEIDLDYCKGCGICVAECPCGAIEMLPEDI</sequence>
<dbReference type="EMBL" id="SDWS01000015">
    <property type="protein sequence ID" value="RYB88418.1"/>
    <property type="molecule type" value="Genomic_DNA"/>
</dbReference>
<dbReference type="PROSITE" id="PS51379">
    <property type="entry name" value="4FE4S_FER_2"/>
    <property type="match status" value="1"/>
</dbReference>
<comment type="caution">
    <text evidence="5">The sequence shown here is derived from an EMBL/GenBank/DDBJ whole genome shotgun (WGS) entry which is preliminary data.</text>
</comment>
<evidence type="ECO:0000259" key="4">
    <source>
        <dbReference type="PROSITE" id="PS51379"/>
    </source>
</evidence>
<dbReference type="SUPFAM" id="SSF46548">
    <property type="entry name" value="alpha-helical ferredoxin"/>
    <property type="match status" value="2"/>
</dbReference>
<dbReference type="GO" id="GO:0051536">
    <property type="term" value="F:iron-sulfur cluster binding"/>
    <property type="evidence" value="ECO:0007669"/>
    <property type="project" value="UniProtKB-KW"/>
</dbReference>
<dbReference type="SUPFAM" id="SSF51971">
    <property type="entry name" value="Nucleotide-binding domain"/>
    <property type="match status" value="1"/>
</dbReference>
<dbReference type="GO" id="GO:0016491">
    <property type="term" value="F:oxidoreductase activity"/>
    <property type="evidence" value="ECO:0007669"/>
    <property type="project" value="InterPro"/>
</dbReference>
<dbReference type="PROSITE" id="PS00198">
    <property type="entry name" value="4FE4S_FER_1"/>
    <property type="match status" value="1"/>
</dbReference>
<evidence type="ECO:0000313" key="6">
    <source>
        <dbReference type="Proteomes" id="UP000291838"/>
    </source>
</evidence>
<keyword evidence="3" id="KW-0411">Iron-sulfur</keyword>
<keyword evidence="1" id="KW-0479">Metal-binding</keyword>
<dbReference type="InterPro" id="IPR028261">
    <property type="entry name" value="DPD_II"/>
</dbReference>
<feature type="domain" description="4Fe-4S ferredoxin-type" evidence="4">
    <location>
        <begin position="515"/>
        <end position="544"/>
    </location>
</feature>
<dbReference type="RefSeq" id="WP_129479577.1">
    <property type="nucleotide sequence ID" value="NZ_SDWS01000015.1"/>
</dbReference>
<dbReference type="NCBIfam" id="NF009410">
    <property type="entry name" value="PRK12771.1"/>
    <property type="match status" value="1"/>
</dbReference>
<organism evidence="5 6">
    <name type="scientific">Nocardioides glacieisoli</name>
    <dbReference type="NCBI Taxonomy" id="1168730"/>
    <lineage>
        <taxon>Bacteria</taxon>
        <taxon>Bacillati</taxon>
        <taxon>Actinomycetota</taxon>
        <taxon>Actinomycetes</taxon>
        <taxon>Propionibacteriales</taxon>
        <taxon>Nocardioidaceae</taxon>
        <taxon>Nocardioides</taxon>
    </lineage>
</organism>
<dbReference type="Gene3D" id="1.10.1060.10">
    <property type="entry name" value="Alpha-helical ferredoxin"/>
    <property type="match status" value="1"/>
</dbReference>
<reference evidence="5 6" key="1">
    <citation type="submission" date="2019-01" db="EMBL/GenBank/DDBJ databases">
        <title>Novel species of Nocardioides.</title>
        <authorList>
            <person name="Liu Q."/>
            <person name="Xin Y.-H."/>
        </authorList>
    </citation>
    <scope>NUCLEOTIDE SEQUENCE [LARGE SCALE GENOMIC DNA]</scope>
    <source>
        <strain evidence="5 6">HLT3-15</strain>
    </source>
</reference>
<evidence type="ECO:0000256" key="1">
    <source>
        <dbReference type="ARBA" id="ARBA00022723"/>
    </source>
</evidence>
<dbReference type="Gene3D" id="3.30.70.20">
    <property type="match status" value="1"/>
</dbReference>
<evidence type="ECO:0000313" key="5">
    <source>
        <dbReference type="EMBL" id="RYB88418.1"/>
    </source>
</evidence>
<dbReference type="PRINTS" id="PR00469">
    <property type="entry name" value="PNDRDTASEII"/>
</dbReference>
<dbReference type="AlphaFoldDB" id="A0A4Q2RJB6"/>
<dbReference type="GO" id="GO:0046872">
    <property type="term" value="F:metal ion binding"/>
    <property type="evidence" value="ECO:0007669"/>
    <property type="project" value="UniProtKB-KW"/>
</dbReference>
<dbReference type="Pfam" id="PF00037">
    <property type="entry name" value="Fer4"/>
    <property type="match status" value="1"/>
</dbReference>
<dbReference type="PANTHER" id="PTHR42783:SF3">
    <property type="entry name" value="GLUTAMATE SYNTHASE [NADPH] SMALL CHAIN-RELATED"/>
    <property type="match status" value="1"/>
</dbReference>
<dbReference type="Pfam" id="PF07992">
    <property type="entry name" value="Pyr_redox_2"/>
    <property type="match status" value="1"/>
</dbReference>
<evidence type="ECO:0000256" key="2">
    <source>
        <dbReference type="ARBA" id="ARBA00023004"/>
    </source>
</evidence>
<gene>
    <name evidence="5" type="ORF">EUA06_21380</name>
</gene>
<keyword evidence="2" id="KW-0408">Iron</keyword>
<accession>A0A4Q2RJB6</accession>
<dbReference type="InterPro" id="IPR017900">
    <property type="entry name" value="4Fe4S_Fe_S_CS"/>
</dbReference>
<dbReference type="Proteomes" id="UP000291838">
    <property type="component" value="Unassembled WGS sequence"/>
</dbReference>
<dbReference type="Pfam" id="PF14691">
    <property type="entry name" value="Fer4_20"/>
    <property type="match status" value="1"/>
</dbReference>
<evidence type="ECO:0000256" key="3">
    <source>
        <dbReference type="ARBA" id="ARBA00023014"/>
    </source>
</evidence>
<dbReference type="InterPro" id="IPR023753">
    <property type="entry name" value="FAD/NAD-binding_dom"/>
</dbReference>
<dbReference type="InterPro" id="IPR017896">
    <property type="entry name" value="4Fe4S_Fe-S-bd"/>
</dbReference>
<name>A0A4Q2RJB6_9ACTN</name>
<dbReference type="OrthoDB" id="9803192at2"/>
<dbReference type="Gene3D" id="3.50.50.60">
    <property type="entry name" value="FAD/NAD(P)-binding domain"/>
    <property type="match status" value="2"/>
</dbReference>
<keyword evidence="6" id="KW-1185">Reference proteome</keyword>